<reference evidence="2 3" key="1">
    <citation type="submission" date="2021-06" db="EMBL/GenBank/DDBJ databases">
        <authorList>
            <person name="Kallberg Y."/>
            <person name="Tangrot J."/>
            <person name="Rosling A."/>
        </authorList>
    </citation>
    <scope>NUCLEOTIDE SEQUENCE [LARGE SCALE GENOMIC DNA]</scope>
    <source>
        <strain evidence="2 3">120-4 pot B 10/14</strain>
    </source>
</reference>
<protein>
    <submittedName>
        <fullName evidence="2">40642_t:CDS:1</fullName>
    </submittedName>
</protein>
<evidence type="ECO:0000256" key="1">
    <source>
        <dbReference type="SAM" id="MobiDB-lite"/>
    </source>
</evidence>
<keyword evidence="3" id="KW-1185">Reference proteome</keyword>
<name>A0ABN7VM59_GIGMA</name>
<dbReference type="EMBL" id="CAJVQB010017700">
    <property type="protein sequence ID" value="CAG8785194.1"/>
    <property type="molecule type" value="Genomic_DNA"/>
</dbReference>
<feature type="region of interest" description="Disordered" evidence="1">
    <location>
        <begin position="52"/>
        <end position="76"/>
    </location>
</feature>
<gene>
    <name evidence="2" type="ORF">GMARGA_LOCUS20316</name>
</gene>
<evidence type="ECO:0000313" key="2">
    <source>
        <dbReference type="EMBL" id="CAG8785194.1"/>
    </source>
</evidence>
<organism evidence="2 3">
    <name type="scientific">Gigaspora margarita</name>
    <dbReference type="NCBI Taxonomy" id="4874"/>
    <lineage>
        <taxon>Eukaryota</taxon>
        <taxon>Fungi</taxon>
        <taxon>Fungi incertae sedis</taxon>
        <taxon>Mucoromycota</taxon>
        <taxon>Glomeromycotina</taxon>
        <taxon>Glomeromycetes</taxon>
        <taxon>Diversisporales</taxon>
        <taxon>Gigasporaceae</taxon>
        <taxon>Gigaspora</taxon>
    </lineage>
</organism>
<accession>A0ABN7VM59</accession>
<feature type="compositionally biased region" description="Acidic residues" evidence="1">
    <location>
        <begin position="57"/>
        <end position="70"/>
    </location>
</feature>
<proteinExistence type="predicted"/>
<comment type="caution">
    <text evidence="2">The sequence shown here is derived from an EMBL/GenBank/DDBJ whole genome shotgun (WGS) entry which is preliminary data.</text>
</comment>
<evidence type="ECO:0000313" key="3">
    <source>
        <dbReference type="Proteomes" id="UP000789901"/>
    </source>
</evidence>
<dbReference type="Proteomes" id="UP000789901">
    <property type="component" value="Unassembled WGS sequence"/>
</dbReference>
<sequence>MLLTEDQQLRYAQHLYKNQEYEESKKFFSKLSESLDDKVKREARSYLKKLKSKLNDDQLDETDENNEDNLEGEKLK</sequence>